<evidence type="ECO:0000313" key="1">
    <source>
        <dbReference type="EMBL" id="RJQ90644.1"/>
    </source>
</evidence>
<evidence type="ECO:0000313" key="2">
    <source>
        <dbReference type="Proteomes" id="UP000285112"/>
    </source>
</evidence>
<keyword evidence="2" id="KW-1185">Reference proteome</keyword>
<comment type="caution">
    <text evidence="1">The sequence shown here is derived from an EMBL/GenBank/DDBJ whole genome shotgun (WGS) entry which is preliminary data.</text>
</comment>
<protein>
    <submittedName>
        <fullName evidence="1">Uncharacterized protein</fullName>
    </submittedName>
</protein>
<organism evidence="1 2">
    <name type="scientific">Amycolatopsis panacis</name>
    <dbReference type="NCBI Taxonomy" id="2340917"/>
    <lineage>
        <taxon>Bacteria</taxon>
        <taxon>Bacillati</taxon>
        <taxon>Actinomycetota</taxon>
        <taxon>Actinomycetes</taxon>
        <taxon>Pseudonocardiales</taxon>
        <taxon>Pseudonocardiaceae</taxon>
        <taxon>Amycolatopsis</taxon>
    </lineage>
</organism>
<proteinExistence type="predicted"/>
<reference evidence="1 2" key="1">
    <citation type="submission" date="2018-09" db="EMBL/GenBank/DDBJ databases">
        <title>YIM PH 21725 draft genome.</title>
        <authorList>
            <person name="Miao C."/>
        </authorList>
    </citation>
    <scope>NUCLEOTIDE SEQUENCE [LARGE SCALE GENOMIC DNA]</scope>
    <source>
        <strain evidence="2">YIM PH21725</strain>
    </source>
</reference>
<accession>A0A419IAU5</accession>
<dbReference type="EMBL" id="QZFV01000032">
    <property type="protein sequence ID" value="RJQ90644.1"/>
    <property type="molecule type" value="Genomic_DNA"/>
</dbReference>
<dbReference type="RefSeq" id="WP_120021725.1">
    <property type="nucleotide sequence ID" value="NZ_QZFV01000032.1"/>
</dbReference>
<name>A0A419IAU5_9PSEU</name>
<dbReference type="Proteomes" id="UP000285112">
    <property type="component" value="Unassembled WGS sequence"/>
</dbReference>
<gene>
    <name evidence="1" type="ORF">D5S19_02680</name>
</gene>
<dbReference type="OrthoDB" id="3871906at2"/>
<sequence length="156" mass="16856">MSSARGELTALAVDRLAGLDVPSGELVAAGVRAVVEGLDSPSLPELAGSDHRDAAALFTRVVDELDLELPADAETARWQLLGECLGSLVRGDVSFGESTAVFHDLDHRLGRPEALTELRRWIAMLAVWIQTDVTPVSFCEEQIRQLLAGSWPPITR</sequence>
<dbReference type="AlphaFoldDB" id="A0A419IAU5"/>